<dbReference type="InterPro" id="IPR011004">
    <property type="entry name" value="Trimer_LpxA-like_sf"/>
</dbReference>
<dbReference type="Pfam" id="PF00132">
    <property type="entry name" value="Hexapep"/>
    <property type="match status" value="1"/>
</dbReference>
<dbReference type="SUPFAM" id="SSF51161">
    <property type="entry name" value="Trimeric LpxA-like enzymes"/>
    <property type="match status" value="1"/>
</dbReference>
<proteinExistence type="inferred from homology"/>
<reference evidence="7 8" key="1">
    <citation type="journal article" date="2013" name="Genome Announc.">
        <title>Draft Genome Sequence of the Hydrogen- and Ethanol-Producing Bacterium Clostridium intestinale Strain URNW.</title>
        <authorList>
            <person name="Lal S."/>
            <person name="Ramachandran U."/>
            <person name="Zhang X."/>
            <person name="Sparling R."/>
            <person name="Levin D.B."/>
        </authorList>
    </citation>
    <scope>NUCLEOTIDE SEQUENCE [LARGE SCALE GENOMIC DNA]</scope>
    <source>
        <strain evidence="7 8">URNW</strain>
    </source>
</reference>
<name>U2Q0A0_9CLOT</name>
<organism evidence="7 8">
    <name type="scientific">Clostridium intestinale URNW</name>
    <dbReference type="NCBI Taxonomy" id="1294142"/>
    <lineage>
        <taxon>Bacteria</taxon>
        <taxon>Bacillati</taxon>
        <taxon>Bacillota</taxon>
        <taxon>Clostridia</taxon>
        <taxon>Eubacteriales</taxon>
        <taxon>Clostridiaceae</taxon>
        <taxon>Clostridium</taxon>
    </lineage>
</organism>
<keyword evidence="6" id="KW-0472">Membrane</keyword>
<dbReference type="PIRSF" id="PIRSF000441">
    <property type="entry name" value="CysE"/>
    <property type="match status" value="1"/>
</dbReference>
<gene>
    <name evidence="7" type="ORF">CINTURNW_0502</name>
</gene>
<accession>U2Q0A0</accession>
<dbReference type="InterPro" id="IPR045304">
    <property type="entry name" value="LbH_SAT"/>
</dbReference>
<dbReference type="GO" id="GO:0009001">
    <property type="term" value="F:serine O-acetyltransferase activity"/>
    <property type="evidence" value="ECO:0007669"/>
    <property type="project" value="InterPro"/>
</dbReference>
<dbReference type="AlphaFoldDB" id="U2Q0A0"/>
<dbReference type="CDD" id="cd03354">
    <property type="entry name" value="LbH_SAT"/>
    <property type="match status" value="1"/>
</dbReference>
<evidence type="ECO:0000256" key="2">
    <source>
        <dbReference type="ARBA" id="ARBA00018522"/>
    </source>
</evidence>
<comment type="caution">
    <text evidence="7">The sequence shown here is derived from an EMBL/GenBank/DDBJ whole genome shotgun (WGS) entry which is preliminary data.</text>
</comment>
<dbReference type="OrthoDB" id="9801456at2"/>
<dbReference type="EMBL" id="APJA01000006">
    <property type="protein sequence ID" value="ERK32180.1"/>
    <property type="molecule type" value="Genomic_DNA"/>
</dbReference>
<evidence type="ECO:0000313" key="7">
    <source>
        <dbReference type="EMBL" id="ERK32180.1"/>
    </source>
</evidence>
<evidence type="ECO:0000256" key="4">
    <source>
        <dbReference type="ARBA" id="ARBA00022737"/>
    </source>
</evidence>
<dbReference type="PATRIC" id="fig|1294142.3.peg.485"/>
<evidence type="ECO:0000313" key="8">
    <source>
        <dbReference type="Proteomes" id="UP000016721"/>
    </source>
</evidence>
<evidence type="ECO:0000256" key="3">
    <source>
        <dbReference type="ARBA" id="ARBA00022679"/>
    </source>
</evidence>
<dbReference type="InterPro" id="IPR018357">
    <property type="entry name" value="Hexapep_transf_CS"/>
</dbReference>
<keyword evidence="8" id="KW-1185">Reference proteome</keyword>
<keyword evidence="6" id="KW-1133">Transmembrane helix</keyword>
<dbReference type="HOGENOM" id="CLU_1600393_0_0_9"/>
<feature type="transmembrane region" description="Helical" evidence="6">
    <location>
        <begin position="34"/>
        <end position="57"/>
    </location>
</feature>
<evidence type="ECO:0000256" key="1">
    <source>
        <dbReference type="ARBA" id="ARBA00007274"/>
    </source>
</evidence>
<dbReference type="Gene3D" id="2.160.10.10">
    <property type="entry name" value="Hexapeptide repeat proteins"/>
    <property type="match status" value="1"/>
</dbReference>
<dbReference type="Proteomes" id="UP000016721">
    <property type="component" value="Unassembled WGS sequence"/>
</dbReference>
<dbReference type="STRING" id="1294142.CINTURNW_0502"/>
<keyword evidence="3 7" id="KW-0808">Transferase</keyword>
<keyword evidence="5" id="KW-0012">Acyltransferase</keyword>
<dbReference type="PANTHER" id="PTHR42811">
    <property type="entry name" value="SERINE ACETYLTRANSFERASE"/>
    <property type="match status" value="1"/>
</dbReference>
<keyword evidence="6" id="KW-0812">Transmembrane</keyword>
<dbReference type="eggNOG" id="COG1045">
    <property type="taxonomic scope" value="Bacteria"/>
</dbReference>
<comment type="similarity">
    <text evidence="1">Belongs to the transferase hexapeptide repeat family.</text>
</comment>
<dbReference type="GO" id="GO:0006535">
    <property type="term" value="P:cysteine biosynthetic process from serine"/>
    <property type="evidence" value="ECO:0007669"/>
    <property type="project" value="InterPro"/>
</dbReference>
<dbReference type="PROSITE" id="PS00101">
    <property type="entry name" value="HEXAPEP_TRANSFERASES"/>
    <property type="match status" value="1"/>
</dbReference>
<protein>
    <recommendedName>
        <fullName evidence="2">Serine acetyltransferase</fullName>
    </recommendedName>
</protein>
<keyword evidence="4" id="KW-0677">Repeat</keyword>
<sequence length="158" mass="17129">MQEKGKLMLNFNSIYEKAIYKNLKRYKKNKINRLSARLIAVLLRIVFNCDICLGAIIKKNVRIPHAVGIVIGSTAVIEEGVIIMPNVVIGASKFPPDLSNASKRHATIKENCLLGANSVIVGNITIGKNSIIAAGAVVTKDIPENSTVVGHNILMNKV</sequence>
<dbReference type="InterPro" id="IPR005881">
    <property type="entry name" value="Ser_O-AcTrfase"/>
</dbReference>
<dbReference type="GO" id="GO:0005737">
    <property type="term" value="C:cytoplasm"/>
    <property type="evidence" value="ECO:0007669"/>
    <property type="project" value="InterPro"/>
</dbReference>
<evidence type="ECO:0000256" key="6">
    <source>
        <dbReference type="SAM" id="Phobius"/>
    </source>
</evidence>
<evidence type="ECO:0000256" key="5">
    <source>
        <dbReference type="ARBA" id="ARBA00023315"/>
    </source>
</evidence>
<dbReference type="InterPro" id="IPR001451">
    <property type="entry name" value="Hexapep"/>
</dbReference>